<protein>
    <recommendedName>
        <fullName evidence="1">Copper amine oxidase-like N-terminal domain-containing protein</fullName>
    </recommendedName>
</protein>
<feature type="domain" description="Copper amine oxidase-like N-terminal" evidence="1">
    <location>
        <begin position="1"/>
        <end position="89"/>
    </location>
</feature>
<name>A0A2R5EJP2_9BACL</name>
<keyword evidence="3" id="KW-1185">Reference proteome</keyword>
<evidence type="ECO:0000259" key="1">
    <source>
        <dbReference type="Pfam" id="PF07833"/>
    </source>
</evidence>
<dbReference type="InterPro" id="IPR036582">
    <property type="entry name" value="Mao_N_sf"/>
</dbReference>
<organism evidence="2 3">
    <name type="scientific">Paenibacillus agaridevorans</name>
    <dbReference type="NCBI Taxonomy" id="171404"/>
    <lineage>
        <taxon>Bacteria</taxon>
        <taxon>Bacillati</taxon>
        <taxon>Bacillota</taxon>
        <taxon>Bacilli</taxon>
        <taxon>Bacillales</taxon>
        <taxon>Paenibacillaceae</taxon>
        <taxon>Paenibacillus</taxon>
    </lineage>
</organism>
<dbReference type="AlphaFoldDB" id="A0A2R5EJP2"/>
<dbReference type="InterPro" id="IPR012854">
    <property type="entry name" value="Cu_amine_oxidase-like_N"/>
</dbReference>
<proteinExistence type="predicted"/>
<sequence length="306" mass="33342">MVPARAFAEGLDAKLTWNDTDRTIQLERAGLTVLLTVDQDSVTGTYVKGIKLPAKVVIKQGQAFIPAKSVADLLAATTTWENSGRKVIIQANAETVTHQFSFDQDQDGWEGGFADLPVAYNPNIYNLEFRRGLIDLSDNKSNYGLKMVGMNRSDDLFMFVTKKISGLEPNMTYDASVAFKLYTDVPGGMMGVGGSPGESVYIKAGFVATKPEALRLDHVHGEEPYFILNADKGNQAQDGADLKNVGNMVVPDDSVEDFQAKPMSHQATLKSNDKGELFVIIGSDSGFEGLTTWYLDDVQVDLTPKG</sequence>
<dbReference type="Proteomes" id="UP000245202">
    <property type="component" value="Unassembled WGS sequence"/>
</dbReference>
<dbReference type="Gene3D" id="3.30.457.10">
    <property type="entry name" value="Copper amine oxidase-like, N-terminal domain"/>
    <property type="match status" value="1"/>
</dbReference>
<accession>A0A2R5EJP2</accession>
<gene>
    <name evidence="2" type="ORF">PAT3040_01295</name>
</gene>
<dbReference type="EMBL" id="BDQX01000054">
    <property type="protein sequence ID" value="GBG06757.1"/>
    <property type="molecule type" value="Genomic_DNA"/>
</dbReference>
<comment type="caution">
    <text evidence="2">The sequence shown here is derived from an EMBL/GenBank/DDBJ whole genome shotgun (WGS) entry which is preliminary data.</text>
</comment>
<evidence type="ECO:0000313" key="3">
    <source>
        <dbReference type="Proteomes" id="UP000245202"/>
    </source>
</evidence>
<evidence type="ECO:0000313" key="2">
    <source>
        <dbReference type="EMBL" id="GBG06757.1"/>
    </source>
</evidence>
<dbReference type="Pfam" id="PF07833">
    <property type="entry name" value="Cu_amine_oxidN1"/>
    <property type="match status" value="1"/>
</dbReference>
<dbReference type="SUPFAM" id="SSF55383">
    <property type="entry name" value="Copper amine oxidase, domain N"/>
    <property type="match status" value="1"/>
</dbReference>
<reference evidence="2 3" key="1">
    <citation type="submission" date="2017-08" db="EMBL/GenBank/DDBJ databases">
        <title>Substantial Increase in Enzyme Production by Combined Drug-Resistance Mutations in Paenibacillus agaridevorans.</title>
        <authorList>
            <person name="Tanaka Y."/>
            <person name="Funane K."/>
            <person name="Hosaka T."/>
            <person name="Shiwa Y."/>
            <person name="Fujita N."/>
            <person name="Miyazaki T."/>
            <person name="Yoshikawa H."/>
            <person name="Murakami K."/>
            <person name="Kasahara K."/>
            <person name="Inaoka T."/>
            <person name="Hiraga Y."/>
            <person name="Ochi K."/>
        </authorList>
    </citation>
    <scope>NUCLEOTIDE SEQUENCE [LARGE SCALE GENOMIC DNA]</scope>
    <source>
        <strain evidence="2 3">T-3040</strain>
    </source>
</reference>